<dbReference type="SUPFAM" id="SSF55874">
    <property type="entry name" value="ATPase domain of HSP90 chaperone/DNA topoisomerase II/histidine kinase"/>
    <property type="match status" value="1"/>
</dbReference>
<dbReference type="InterPro" id="IPR005467">
    <property type="entry name" value="His_kinase_dom"/>
</dbReference>
<comment type="caution">
    <text evidence="11">The sequence shown here is derived from an EMBL/GenBank/DDBJ whole genome shotgun (WGS) entry which is preliminary data.</text>
</comment>
<dbReference type="RefSeq" id="WP_102205696.1">
    <property type="nucleotide sequence ID" value="NZ_CAWNVR010000697.1"/>
</dbReference>
<keyword evidence="6 11" id="KW-0418">Kinase</keyword>
<dbReference type="Pfam" id="PF02518">
    <property type="entry name" value="HATPase_c"/>
    <property type="match status" value="1"/>
</dbReference>
<comment type="catalytic activity">
    <reaction evidence="1">
        <text>ATP + protein L-histidine = ADP + protein N-phospho-L-histidine.</text>
        <dbReference type="EC" id="2.7.13.3"/>
    </reaction>
</comment>
<protein>
    <recommendedName>
        <fullName evidence="8">Circadian input-output histidine kinase CikA</fullName>
        <ecNumber evidence="3">2.7.13.3</ecNumber>
    </recommendedName>
</protein>
<evidence type="ECO:0000256" key="1">
    <source>
        <dbReference type="ARBA" id="ARBA00000085"/>
    </source>
</evidence>
<dbReference type="GO" id="GO:0009927">
    <property type="term" value="F:histidine phosphotransfer kinase activity"/>
    <property type="evidence" value="ECO:0007669"/>
    <property type="project" value="TreeGrafter"/>
</dbReference>
<dbReference type="Gene3D" id="3.30.450.40">
    <property type="match status" value="1"/>
</dbReference>
<dbReference type="PRINTS" id="PR00344">
    <property type="entry name" value="BCTRLSENSOR"/>
</dbReference>
<name>A0A2N6JX29_FISMU</name>
<dbReference type="SUPFAM" id="SSF47384">
    <property type="entry name" value="Homodimeric domain of signal transducing histidine kinase"/>
    <property type="match status" value="1"/>
</dbReference>
<dbReference type="InterPro" id="IPR003661">
    <property type="entry name" value="HisK_dim/P_dom"/>
</dbReference>
<keyword evidence="5" id="KW-0808">Transferase</keyword>
<dbReference type="SUPFAM" id="SSF55781">
    <property type="entry name" value="GAF domain-like"/>
    <property type="match status" value="1"/>
</dbReference>
<evidence type="ECO:0000313" key="12">
    <source>
        <dbReference type="Proteomes" id="UP000235036"/>
    </source>
</evidence>
<sequence>MSIAANSQQPNFVSEHLETFTSNTNGSSANLGAELVYTQDGIGRYLSFHWQHCQRFGIDPQQVVDANVDAVFAPVDKVAYLERLQRILTTLVPEKCQYWFRYQEQLIELELIISPILPTLGNPAIAVLVIGRLLQATISETEMEAIAKPATELELALRSQQHQQLVTQITRNIRRTLDLDVIWQQTVDSLGELLQLKRSIICPYQPSNNKLKVIAEYRQPALSSVLGLEVDIAAEPAFARALTTLEPILEENPKHPLFGQETMLVVVTCYQDQPNGLIAVTLCDKSYGVTATELELAKEVADQLGTAIAHATLYRELEAARQQAEEASRLKSEFLANVSHEIRTPLNGMIGFLKLILDGMADDPEEQKQFILEAHKSSLHLLDVISDILDFAKIEADKMELELVPVSIAELFSDVGNFMRLQAEQKNLSFQMHLPDTSDDILVYGDYQRLKQVMLNLVGNAIKFTHEGGVTVNADVVRKTVIFQDREFPGMVKVRVADTGIGVSLDQQDKLFQLFSQVDGSRTRQYGGTGLGLVISQKLVEAMGGEVHFYSLGEGLGSTVTFNVPLYQQPVMVSPSEVNTQE</sequence>
<evidence type="ECO:0000256" key="4">
    <source>
        <dbReference type="ARBA" id="ARBA00022553"/>
    </source>
</evidence>
<dbReference type="Gene3D" id="1.10.287.130">
    <property type="match status" value="1"/>
</dbReference>
<dbReference type="SMART" id="SM00065">
    <property type="entry name" value="GAF"/>
    <property type="match status" value="1"/>
</dbReference>
<feature type="domain" description="Histidine kinase" evidence="10">
    <location>
        <begin position="337"/>
        <end position="568"/>
    </location>
</feature>
<dbReference type="Pfam" id="PF13492">
    <property type="entry name" value="GAF_3"/>
    <property type="match status" value="1"/>
</dbReference>
<dbReference type="InterPro" id="IPR036890">
    <property type="entry name" value="HATPase_C_sf"/>
</dbReference>
<feature type="coiled-coil region" evidence="9">
    <location>
        <begin position="310"/>
        <end position="337"/>
    </location>
</feature>
<keyword evidence="4" id="KW-0597">Phosphoprotein</keyword>
<dbReference type="CDD" id="cd00082">
    <property type="entry name" value="HisKA"/>
    <property type="match status" value="1"/>
</dbReference>
<dbReference type="PANTHER" id="PTHR43047:SF72">
    <property type="entry name" value="OSMOSENSING HISTIDINE PROTEIN KINASE SLN1"/>
    <property type="match status" value="1"/>
</dbReference>
<dbReference type="InterPro" id="IPR029016">
    <property type="entry name" value="GAF-like_dom_sf"/>
</dbReference>
<accession>A0A2N6JX29</accession>
<evidence type="ECO:0000256" key="2">
    <source>
        <dbReference type="ARBA" id="ARBA00006402"/>
    </source>
</evidence>
<gene>
    <name evidence="11" type="ORF">CEN44_23700</name>
</gene>
<dbReference type="InterPro" id="IPR003594">
    <property type="entry name" value="HATPase_dom"/>
</dbReference>
<evidence type="ECO:0000256" key="9">
    <source>
        <dbReference type="SAM" id="Coils"/>
    </source>
</evidence>
<dbReference type="InterPro" id="IPR000014">
    <property type="entry name" value="PAS"/>
</dbReference>
<dbReference type="EMBL" id="NRQW01000563">
    <property type="protein sequence ID" value="PLZ84812.1"/>
    <property type="molecule type" value="Genomic_DNA"/>
</dbReference>
<dbReference type="CDD" id="cd16922">
    <property type="entry name" value="HATPase_EvgS-ArcB-TorS-like"/>
    <property type="match status" value="1"/>
</dbReference>
<dbReference type="PROSITE" id="PS50109">
    <property type="entry name" value="HIS_KIN"/>
    <property type="match status" value="1"/>
</dbReference>
<dbReference type="Proteomes" id="UP000235036">
    <property type="component" value="Unassembled WGS sequence"/>
</dbReference>
<keyword evidence="9" id="KW-0175">Coiled coil</keyword>
<evidence type="ECO:0000256" key="5">
    <source>
        <dbReference type="ARBA" id="ARBA00022679"/>
    </source>
</evidence>
<evidence type="ECO:0000259" key="10">
    <source>
        <dbReference type="PROSITE" id="PS50109"/>
    </source>
</evidence>
<dbReference type="EC" id="2.7.13.3" evidence="3"/>
<evidence type="ECO:0000256" key="6">
    <source>
        <dbReference type="ARBA" id="ARBA00022777"/>
    </source>
</evidence>
<dbReference type="GO" id="GO:0000155">
    <property type="term" value="F:phosphorelay sensor kinase activity"/>
    <property type="evidence" value="ECO:0007669"/>
    <property type="project" value="InterPro"/>
</dbReference>
<dbReference type="InterPro" id="IPR004358">
    <property type="entry name" value="Sig_transdc_His_kin-like_C"/>
</dbReference>
<dbReference type="GO" id="GO:0005886">
    <property type="term" value="C:plasma membrane"/>
    <property type="evidence" value="ECO:0007669"/>
    <property type="project" value="TreeGrafter"/>
</dbReference>
<dbReference type="PANTHER" id="PTHR43047">
    <property type="entry name" value="TWO-COMPONENT HISTIDINE PROTEIN KINASE"/>
    <property type="match status" value="1"/>
</dbReference>
<evidence type="ECO:0000256" key="3">
    <source>
        <dbReference type="ARBA" id="ARBA00012438"/>
    </source>
</evidence>
<evidence type="ECO:0000313" key="11">
    <source>
        <dbReference type="EMBL" id="PLZ84812.1"/>
    </source>
</evidence>
<evidence type="ECO:0000256" key="7">
    <source>
        <dbReference type="ARBA" id="ARBA00023012"/>
    </source>
</evidence>
<dbReference type="SMART" id="SM00387">
    <property type="entry name" value="HATPase_c"/>
    <property type="match status" value="1"/>
</dbReference>
<dbReference type="InterPro" id="IPR003018">
    <property type="entry name" value="GAF"/>
</dbReference>
<dbReference type="FunFam" id="3.30.565.10:FF:000010">
    <property type="entry name" value="Sensor histidine kinase RcsC"/>
    <property type="match status" value="1"/>
</dbReference>
<proteinExistence type="inferred from homology"/>
<keyword evidence="12" id="KW-1185">Reference proteome</keyword>
<reference evidence="11 12" key="1">
    <citation type="submission" date="2017-08" db="EMBL/GenBank/DDBJ databases">
        <title>Genomes of Fischerella (Mastigocladus) sp. strains.</title>
        <authorList>
            <person name="Miller S.R."/>
        </authorList>
    </citation>
    <scope>NUCLEOTIDE SEQUENCE [LARGE SCALE GENOMIC DNA]</scope>
    <source>
        <strain evidence="11 12">CCMEE 5323</strain>
    </source>
</reference>
<dbReference type="InterPro" id="IPR036097">
    <property type="entry name" value="HisK_dim/P_sf"/>
</dbReference>
<dbReference type="Pfam" id="PF00512">
    <property type="entry name" value="HisKA"/>
    <property type="match status" value="1"/>
</dbReference>
<organism evidence="11 12">
    <name type="scientific">Fischerella muscicola CCMEE 5323</name>
    <dbReference type="NCBI Taxonomy" id="2019572"/>
    <lineage>
        <taxon>Bacteria</taxon>
        <taxon>Bacillati</taxon>
        <taxon>Cyanobacteriota</taxon>
        <taxon>Cyanophyceae</taxon>
        <taxon>Nostocales</taxon>
        <taxon>Hapalosiphonaceae</taxon>
        <taxon>Fischerella</taxon>
    </lineage>
</organism>
<comment type="similarity">
    <text evidence="2">In the N-terminal section; belongs to the phytochrome family.</text>
</comment>
<dbReference type="CDD" id="cd00130">
    <property type="entry name" value="PAS"/>
    <property type="match status" value="1"/>
</dbReference>
<dbReference type="AlphaFoldDB" id="A0A2N6JX29"/>
<evidence type="ECO:0000256" key="8">
    <source>
        <dbReference type="ARBA" id="ARBA00074306"/>
    </source>
</evidence>
<keyword evidence="7" id="KW-0902">Two-component regulatory system</keyword>
<dbReference type="Gene3D" id="3.30.565.10">
    <property type="entry name" value="Histidine kinase-like ATPase, C-terminal domain"/>
    <property type="match status" value="1"/>
</dbReference>
<dbReference type="SMART" id="SM00388">
    <property type="entry name" value="HisKA"/>
    <property type="match status" value="1"/>
</dbReference>